<dbReference type="InterPro" id="IPR020846">
    <property type="entry name" value="MFS_dom"/>
</dbReference>
<feature type="transmembrane region" description="Helical" evidence="5">
    <location>
        <begin position="261"/>
        <end position="284"/>
    </location>
</feature>
<proteinExistence type="predicted"/>
<keyword evidence="4 5" id="KW-0472">Membrane</keyword>
<keyword evidence="2 5" id="KW-0812">Transmembrane</keyword>
<evidence type="ECO:0000256" key="4">
    <source>
        <dbReference type="ARBA" id="ARBA00023136"/>
    </source>
</evidence>
<evidence type="ECO:0000313" key="7">
    <source>
        <dbReference type="EMBL" id="MFD2464006.1"/>
    </source>
</evidence>
<dbReference type="EMBL" id="JBHUKU010000022">
    <property type="protein sequence ID" value="MFD2464006.1"/>
    <property type="molecule type" value="Genomic_DNA"/>
</dbReference>
<feature type="transmembrane region" description="Helical" evidence="5">
    <location>
        <begin position="178"/>
        <end position="196"/>
    </location>
</feature>
<feature type="transmembrane region" description="Helical" evidence="5">
    <location>
        <begin position="228"/>
        <end position="249"/>
    </location>
</feature>
<dbReference type="Gene3D" id="1.20.1250.20">
    <property type="entry name" value="MFS general substrate transporter like domains"/>
    <property type="match status" value="2"/>
</dbReference>
<accession>A0ABW5GSW0</accession>
<sequence>MNPAPLTGEWTRSRIRRTATLTMIILLLAWSIDYVDRFAIGMALPSIGAEFGLTKTAQGLLVTTFAVVYLACQVPAGFLADRFGARKPMLVTLVLWSGFTALTGLAGTFGILLAMRALFGISQGCFPAASFKAVAERTTPDRRATVTGVMLAASGVGPGIAPLIVAPLIAAVGWRHTFLWLALGGALIGVLLWSLLPKPLPARLNAAAVGSAPPVTASRREVLRSPQLWKFAVLFCSLNMLAYGLITWVPSYLLEARHVSLAQTGLLAAIPMLVTVVTTILGGWLFDRFFAHRTRWFLASITTGTAVLLGLMTFASTTVEFTVYETCAIGLSGLSTMCVFGLPLRVLPPALTGTGMSVLNFGGQVAGASSPLLMGWLADTFSYTAAFGLLVVTTVLAAVFAFWVPQRPEHLRLGRQPDATGLGEGPVVATP</sequence>
<keyword evidence="8" id="KW-1185">Reference proteome</keyword>
<gene>
    <name evidence="7" type="ORF">ACFSYJ_35690</name>
</gene>
<evidence type="ECO:0000256" key="1">
    <source>
        <dbReference type="ARBA" id="ARBA00004651"/>
    </source>
</evidence>
<comment type="subcellular location">
    <subcellularLocation>
        <location evidence="1">Cell membrane</location>
        <topology evidence="1">Multi-pass membrane protein</topology>
    </subcellularLocation>
</comment>
<feature type="domain" description="Major facilitator superfamily (MFS) profile" evidence="6">
    <location>
        <begin position="22"/>
        <end position="409"/>
    </location>
</feature>
<dbReference type="InterPro" id="IPR036259">
    <property type="entry name" value="MFS_trans_sf"/>
</dbReference>
<dbReference type="Pfam" id="PF07690">
    <property type="entry name" value="MFS_1"/>
    <property type="match status" value="1"/>
</dbReference>
<dbReference type="PANTHER" id="PTHR11662:SF399">
    <property type="entry name" value="FI19708P1-RELATED"/>
    <property type="match status" value="1"/>
</dbReference>
<dbReference type="RefSeq" id="WP_345386005.1">
    <property type="nucleotide sequence ID" value="NZ_BAABHG010000001.1"/>
</dbReference>
<dbReference type="InterPro" id="IPR011701">
    <property type="entry name" value="MFS"/>
</dbReference>
<feature type="transmembrane region" description="Helical" evidence="5">
    <location>
        <begin position="321"/>
        <end position="346"/>
    </location>
</feature>
<reference evidence="8" key="1">
    <citation type="journal article" date="2019" name="Int. J. Syst. Evol. Microbiol.">
        <title>The Global Catalogue of Microorganisms (GCM) 10K type strain sequencing project: providing services to taxonomists for standard genome sequencing and annotation.</title>
        <authorList>
            <consortium name="The Broad Institute Genomics Platform"/>
            <consortium name="The Broad Institute Genome Sequencing Center for Infectious Disease"/>
            <person name="Wu L."/>
            <person name="Ma J."/>
        </authorList>
    </citation>
    <scope>NUCLEOTIDE SEQUENCE [LARGE SCALE GENOMIC DNA]</scope>
    <source>
        <strain evidence="8">CGMCC 4.7643</strain>
    </source>
</reference>
<evidence type="ECO:0000256" key="3">
    <source>
        <dbReference type="ARBA" id="ARBA00022989"/>
    </source>
</evidence>
<dbReference type="CDD" id="cd17319">
    <property type="entry name" value="MFS_ExuT_GudP_like"/>
    <property type="match status" value="1"/>
</dbReference>
<evidence type="ECO:0000256" key="2">
    <source>
        <dbReference type="ARBA" id="ARBA00022692"/>
    </source>
</evidence>
<feature type="transmembrane region" description="Helical" evidence="5">
    <location>
        <begin position="296"/>
        <end position="315"/>
    </location>
</feature>
<dbReference type="InterPro" id="IPR050382">
    <property type="entry name" value="MFS_Na/Anion_cotransporter"/>
</dbReference>
<feature type="transmembrane region" description="Helical" evidence="5">
    <location>
        <begin position="147"/>
        <end position="172"/>
    </location>
</feature>
<protein>
    <submittedName>
        <fullName evidence="7">MFS transporter</fullName>
    </submittedName>
</protein>
<dbReference type="PANTHER" id="PTHR11662">
    <property type="entry name" value="SOLUTE CARRIER FAMILY 17"/>
    <property type="match status" value="1"/>
</dbReference>
<name>A0ABW5GSW0_9PSEU</name>
<dbReference type="PROSITE" id="PS50850">
    <property type="entry name" value="MFS"/>
    <property type="match status" value="1"/>
</dbReference>
<feature type="transmembrane region" description="Helical" evidence="5">
    <location>
        <begin position="383"/>
        <end position="404"/>
    </location>
</feature>
<feature type="transmembrane region" description="Helical" evidence="5">
    <location>
        <begin position="90"/>
        <end position="111"/>
    </location>
</feature>
<evidence type="ECO:0000313" key="8">
    <source>
        <dbReference type="Proteomes" id="UP001597419"/>
    </source>
</evidence>
<dbReference type="SUPFAM" id="SSF103473">
    <property type="entry name" value="MFS general substrate transporter"/>
    <property type="match status" value="1"/>
</dbReference>
<comment type="caution">
    <text evidence="7">The sequence shown here is derived from an EMBL/GenBank/DDBJ whole genome shotgun (WGS) entry which is preliminary data.</text>
</comment>
<keyword evidence="3 5" id="KW-1133">Transmembrane helix</keyword>
<feature type="transmembrane region" description="Helical" evidence="5">
    <location>
        <begin position="60"/>
        <end position="78"/>
    </location>
</feature>
<evidence type="ECO:0000256" key="5">
    <source>
        <dbReference type="SAM" id="Phobius"/>
    </source>
</evidence>
<evidence type="ECO:0000259" key="6">
    <source>
        <dbReference type="PROSITE" id="PS50850"/>
    </source>
</evidence>
<feature type="transmembrane region" description="Helical" evidence="5">
    <location>
        <begin position="21"/>
        <end position="40"/>
    </location>
</feature>
<organism evidence="7 8">
    <name type="scientific">Amycolatopsis samaneae</name>
    <dbReference type="NCBI Taxonomy" id="664691"/>
    <lineage>
        <taxon>Bacteria</taxon>
        <taxon>Bacillati</taxon>
        <taxon>Actinomycetota</taxon>
        <taxon>Actinomycetes</taxon>
        <taxon>Pseudonocardiales</taxon>
        <taxon>Pseudonocardiaceae</taxon>
        <taxon>Amycolatopsis</taxon>
    </lineage>
</organism>
<dbReference type="Proteomes" id="UP001597419">
    <property type="component" value="Unassembled WGS sequence"/>
</dbReference>